<reference evidence="1 2" key="1">
    <citation type="submission" date="2017-08" db="EMBL/GenBank/DDBJ databases">
        <title>Genomic and metabolic characterisation of spoilage-associated Pseudomonas species.</title>
        <authorList>
            <person name="Stanborough T."/>
            <person name="Fegan N."/>
            <person name="Powell S.M."/>
            <person name="Singh T."/>
            <person name="Tamplin M.L."/>
            <person name="Chandry P.S."/>
        </authorList>
    </citation>
    <scope>NUCLEOTIDE SEQUENCE [LARGE SCALE GENOMIC DNA]</scope>
    <source>
        <strain evidence="1 2">F1801</strain>
    </source>
</reference>
<dbReference type="SUPFAM" id="SSF53756">
    <property type="entry name" value="UDP-Glycosyltransferase/glycogen phosphorylase"/>
    <property type="match status" value="1"/>
</dbReference>
<protein>
    <submittedName>
        <fullName evidence="1">Glycosyl transferase family 1</fullName>
    </submittedName>
</protein>
<accession>A0A266ZSC5</accession>
<name>A0A266ZSC5_PSEFR</name>
<dbReference type="EMBL" id="NQKQ01000052">
    <property type="protein sequence ID" value="PAA03166.1"/>
    <property type="molecule type" value="Genomic_DNA"/>
</dbReference>
<dbReference type="Proteomes" id="UP000215861">
    <property type="component" value="Unassembled WGS sequence"/>
</dbReference>
<dbReference type="Gene3D" id="3.40.50.2000">
    <property type="entry name" value="Glycogen Phosphorylase B"/>
    <property type="match status" value="2"/>
</dbReference>
<evidence type="ECO:0000313" key="2">
    <source>
        <dbReference type="Proteomes" id="UP000215861"/>
    </source>
</evidence>
<dbReference type="PANTHER" id="PTHR12526">
    <property type="entry name" value="GLYCOSYLTRANSFERASE"/>
    <property type="match status" value="1"/>
</dbReference>
<dbReference type="OrthoDB" id="9815351at2"/>
<keyword evidence="1" id="KW-0808">Transferase</keyword>
<dbReference type="CDD" id="cd03801">
    <property type="entry name" value="GT4_PimA-like"/>
    <property type="match status" value="1"/>
</dbReference>
<dbReference type="GO" id="GO:0016740">
    <property type="term" value="F:transferase activity"/>
    <property type="evidence" value="ECO:0007669"/>
    <property type="project" value="UniProtKB-KW"/>
</dbReference>
<dbReference type="RefSeq" id="WP_095038430.1">
    <property type="nucleotide sequence ID" value="NZ_NQKQ01000052.1"/>
</dbReference>
<dbReference type="Pfam" id="PF13692">
    <property type="entry name" value="Glyco_trans_1_4"/>
    <property type="match status" value="1"/>
</dbReference>
<dbReference type="AlphaFoldDB" id="A0A266ZSC5"/>
<comment type="caution">
    <text evidence="1">The sequence shown here is derived from an EMBL/GenBank/DDBJ whole genome shotgun (WGS) entry which is preliminary data.</text>
</comment>
<proteinExistence type="predicted"/>
<gene>
    <name evidence="1" type="ORF">CJU81_23400</name>
</gene>
<organism evidence="1 2">
    <name type="scientific">Pseudomonas fragi</name>
    <dbReference type="NCBI Taxonomy" id="296"/>
    <lineage>
        <taxon>Bacteria</taxon>
        <taxon>Pseudomonadati</taxon>
        <taxon>Pseudomonadota</taxon>
        <taxon>Gammaproteobacteria</taxon>
        <taxon>Pseudomonadales</taxon>
        <taxon>Pseudomonadaceae</taxon>
        <taxon>Pseudomonas</taxon>
    </lineage>
</organism>
<evidence type="ECO:0000313" key="1">
    <source>
        <dbReference type="EMBL" id="PAA03166.1"/>
    </source>
</evidence>
<sequence>MKLLLLSKYSRIGASSRLRMLQYIPYLEKDGWNVVVANLLDDLYVSRLYSREKSTIFDFISYYWKRFTWLLRASQFDILWVEKEIFPYFPAWAEKILNLCGCKVIVDYDDAIFHNYDLSNNRFIKLFLKNKIKSVMRSSSCVVAGNPYLAEYAQRAGAGRTVIIPTVVDATRYTSKDNVFHDKKLVIGWMGSPATQKYVVDIKDALIAVCNKYDAKLMLVGADVSMNTVFSDIDVEVVPWDESTEAEMIRLMDVGIMPLVEGPWENGKCGYKLIQYMACGVPVIASPVGVNISIVDESKCGFLASSVSEWDLHLSHLLSSVDDRRILGCNGRKRVEEHYSVQVQGPIMVRLMRETIN</sequence>